<sequence>MYSFTNSAIIPLYLNNDMVNNLFTIVVQEFAEHRSINNRSTKAIKITTPLSNVTCGKYVQGTFNIDFFDEFSKTEAEEIISKEIRVFLGMIDILVKENLLKNLNTKQDISKIQEKNFVQFSCELKKDPLIEYMENIVNVMEMQLAFEPYNKENDDINDDKMKKEIIALLKRKMSQHKQERCLNFIADGICNTKTKIIVPLEVNCLKDNIDYIANSKVSVIGKVVKITDEKSTNKKNMDIMRSTCFEYLNQQHLNEFKKRFLKDTSLIKGLRNMEIADGNDPVIEIVPIIVYI</sequence>
<dbReference type="EMBL" id="JAPQER010000001">
    <property type="protein sequence ID" value="MCY6483421.1"/>
    <property type="molecule type" value="Genomic_DNA"/>
</dbReference>
<evidence type="ECO:0000313" key="1">
    <source>
        <dbReference type="EMBL" id="MCY6483421.1"/>
    </source>
</evidence>
<reference evidence="1" key="1">
    <citation type="submission" date="2022-12" db="EMBL/GenBank/DDBJ databases">
        <authorList>
            <person name="Wang J."/>
        </authorList>
    </citation>
    <scope>NUCLEOTIDE SEQUENCE</scope>
    <source>
        <strain evidence="1">HY-45-18</strain>
    </source>
</reference>
<gene>
    <name evidence="1" type="ORF">OW763_03495</name>
</gene>
<name>A0ABT4CWS5_9CLOT</name>
<proteinExistence type="predicted"/>
<dbReference type="Pfam" id="PF19952">
    <property type="entry name" value="DUF6414"/>
    <property type="match status" value="1"/>
</dbReference>
<comment type="caution">
    <text evidence="1">The sequence shown here is derived from an EMBL/GenBank/DDBJ whole genome shotgun (WGS) entry which is preliminary data.</text>
</comment>
<evidence type="ECO:0000313" key="2">
    <source>
        <dbReference type="Proteomes" id="UP001078443"/>
    </source>
</evidence>
<keyword evidence="2" id="KW-1185">Reference proteome</keyword>
<dbReference type="InterPro" id="IPR045633">
    <property type="entry name" value="DUF6414"/>
</dbReference>
<dbReference type="Proteomes" id="UP001078443">
    <property type="component" value="Unassembled WGS sequence"/>
</dbReference>
<dbReference type="RefSeq" id="WP_268039669.1">
    <property type="nucleotide sequence ID" value="NZ_JAPQER010000001.1"/>
</dbReference>
<protein>
    <submittedName>
        <fullName evidence="1">Uncharacterized protein</fullName>
    </submittedName>
</protein>
<accession>A0ABT4CWS5</accession>
<organism evidence="1 2">
    <name type="scientific">Clostridium aestuarii</name>
    <dbReference type="NCBI Taxonomy" id="338193"/>
    <lineage>
        <taxon>Bacteria</taxon>
        <taxon>Bacillati</taxon>
        <taxon>Bacillota</taxon>
        <taxon>Clostridia</taxon>
        <taxon>Eubacteriales</taxon>
        <taxon>Clostridiaceae</taxon>
        <taxon>Clostridium</taxon>
    </lineage>
</organism>